<comment type="caution">
    <text evidence="2">The sequence shown here is derived from an EMBL/GenBank/DDBJ whole genome shotgun (WGS) entry which is preliminary data.</text>
</comment>
<dbReference type="InterPro" id="IPR035917">
    <property type="entry name" value="YjbQ-like_sf"/>
</dbReference>
<dbReference type="PANTHER" id="PTHR30615">
    <property type="entry name" value="UNCHARACTERIZED PROTEIN YJBQ-RELATED"/>
    <property type="match status" value="1"/>
</dbReference>
<dbReference type="InterPro" id="IPR001602">
    <property type="entry name" value="UPF0047_YjbQ-like"/>
</dbReference>
<dbReference type="PANTHER" id="PTHR30615:SF8">
    <property type="entry name" value="UPF0047 PROTEIN C4A8.02C"/>
    <property type="match status" value="1"/>
</dbReference>
<dbReference type="EMBL" id="MWMI01000001">
    <property type="protein sequence ID" value="RIB35576.1"/>
    <property type="molecule type" value="Genomic_DNA"/>
</dbReference>
<dbReference type="AlphaFoldDB" id="A0A397WSD7"/>
<accession>A0A397WSD7</accession>
<proteinExistence type="inferred from homology"/>
<gene>
    <name evidence="2" type="ORF">BXU00_00510</name>
</gene>
<dbReference type="PIRSF" id="PIRSF004681">
    <property type="entry name" value="UCP004681"/>
    <property type="match status" value="1"/>
</dbReference>
<protein>
    <recommendedName>
        <fullName evidence="4">Secondary thiamine-phosphate synthase enzyme</fullName>
    </recommendedName>
</protein>
<dbReference type="Gene3D" id="2.60.120.460">
    <property type="entry name" value="YjbQ-like"/>
    <property type="match status" value="1"/>
</dbReference>
<evidence type="ECO:0000256" key="1">
    <source>
        <dbReference type="ARBA" id="ARBA00005534"/>
    </source>
</evidence>
<evidence type="ECO:0008006" key="4">
    <source>
        <dbReference type="Google" id="ProtNLM"/>
    </source>
</evidence>
<evidence type="ECO:0000313" key="3">
    <source>
        <dbReference type="Proteomes" id="UP000266622"/>
    </source>
</evidence>
<name>A0A397WSD7_9ARCH</name>
<dbReference type="Pfam" id="PF01894">
    <property type="entry name" value="YjbQ"/>
    <property type="match status" value="1"/>
</dbReference>
<dbReference type="NCBIfam" id="TIGR00149">
    <property type="entry name" value="TIGR00149_YjbQ"/>
    <property type="match status" value="1"/>
</dbReference>
<comment type="similarity">
    <text evidence="1">Belongs to the UPF0047 family.</text>
</comment>
<dbReference type="Proteomes" id="UP000266622">
    <property type="component" value="Unassembled WGS sequence"/>
</dbReference>
<reference evidence="2 3" key="1">
    <citation type="journal article" date="2018" name="Syst. Appl. Microbiol.">
        <title>A new symbiotic nanoarchaeote (Candidatus Nanoclepta minutus) and its host (Zestosphaera tikiterensis gen. nov., sp. nov.) from a New Zealand hot spring.</title>
        <authorList>
            <person name="St John E."/>
            <person name="Liu Y."/>
            <person name="Podar M."/>
            <person name="Stott M.B."/>
            <person name="Meneghin J."/>
            <person name="Chen Z."/>
            <person name="Lagutin K."/>
            <person name="Mitchell K."/>
            <person name="Reysenbach A.L."/>
        </authorList>
    </citation>
    <scope>NUCLEOTIDE SEQUENCE [LARGE SCALE GENOMIC DNA]</scope>
    <source>
        <strain evidence="2">NZ3</strain>
    </source>
</reference>
<organism evidence="2 3">
    <name type="scientific">Candidatus Nanoclepta minutus</name>
    <dbReference type="NCBI Taxonomy" id="1940235"/>
    <lineage>
        <taxon>Archaea</taxon>
        <taxon>Nanobdellota</taxon>
        <taxon>Candidatus Nanoclepta</taxon>
    </lineage>
</organism>
<evidence type="ECO:0000313" key="2">
    <source>
        <dbReference type="EMBL" id="RIB35576.1"/>
    </source>
</evidence>
<sequence length="137" mass="16029">MKIYTKEISIQTNKRREVVNITDYVEKIVRESKIREGIALVFLPHATAGLFSNEDEPNIKKDYLNLFERLVPEKEDYYHNQIDNNADSHLLSSLFKQFFIYPVKDGKLIRGTWQDLFLAEFDGPRARRVLIIIIGKG</sequence>
<dbReference type="SUPFAM" id="SSF111038">
    <property type="entry name" value="YjbQ-like"/>
    <property type="match status" value="1"/>
</dbReference>